<dbReference type="InterPro" id="IPR005471">
    <property type="entry name" value="Tscrpt_reg_IclR_N"/>
</dbReference>
<dbReference type="STRING" id="427683.A5481_25565"/>
<dbReference type="SUPFAM" id="SSF55781">
    <property type="entry name" value="GAF domain-like"/>
    <property type="match status" value="1"/>
</dbReference>
<dbReference type="GO" id="GO:0045892">
    <property type="term" value="P:negative regulation of DNA-templated transcription"/>
    <property type="evidence" value="ECO:0007669"/>
    <property type="project" value="TreeGrafter"/>
</dbReference>
<accession>A0A179S1Q6</accession>
<comment type="caution">
    <text evidence="5">The sequence shown here is derived from an EMBL/GenBank/DDBJ whole genome shotgun (WGS) entry which is preliminary data.</text>
</comment>
<protein>
    <recommendedName>
        <fullName evidence="4">IclR-ED domain-containing protein</fullName>
    </recommendedName>
</protein>
<dbReference type="InterPro" id="IPR014757">
    <property type="entry name" value="Tscrpt_reg_IclR_C"/>
</dbReference>
<dbReference type="PANTHER" id="PTHR30136:SF35">
    <property type="entry name" value="HTH-TYPE TRANSCRIPTIONAL REGULATOR RV1719"/>
    <property type="match status" value="1"/>
</dbReference>
<dbReference type="PROSITE" id="PS51078">
    <property type="entry name" value="ICLR_ED"/>
    <property type="match status" value="1"/>
</dbReference>
<dbReference type="Gene3D" id="1.10.10.10">
    <property type="entry name" value="Winged helix-like DNA-binding domain superfamily/Winged helix DNA-binding domain"/>
    <property type="match status" value="1"/>
</dbReference>
<evidence type="ECO:0000256" key="2">
    <source>
        <dbReference type="ARBA" id="ARBA00023125"/>
    </source>
</evidence>
<feature type="domain" description="IclR-ED" evidence="4">
    <location>
        <begin position="60"/>
        <end position="259"/>
    </location>
</feature>
<reference evidence="5 6" key="1">
    <citation type="submission" date="2016-04" db="EMBL/GenBank/DDBJ databases">
        <authorList>
            <person name="Evans L.H."/>
            <person name="Alamgir A."/>
            <person name="Owens N."/>
            <person name="Weber N.D."/>
            <person name="Virtaneva K."/>
            <person name="Barbian K."/>
            <person name="Babar A."/>
            <person name="Rosenke K."/>
        </authorList>
    </citation>
    <scope>NUCLEOTIDE SEQUENCE [LARGE SCALE GENOMIC DNA]</scope>
    <source>
        <strain evidence="5 6">PMB02</strain>
    </source>
</reference>
<keyword evidence="2" id="KW-0238">DNA-binding</keyword>
<dbReference type="Pfam" id="PF01614">
    <property type="entry name" value="IclR_C"/>
    <property type="match status" value="1"/>
</dbReference>
<gene>
    <name evidence="5" type="ORF">A5481_25565</name>
</gene>
<evidence type="ECO:0000313" key="5">
    <source>
        <dbReference type="EMBL" id="OAS18923.1"/>
    </source>
</evidence>
<dbReference type="GO" id="GO:0003677">
    <property type="term" value="F:DNA binding"/>
    <property type="evidence" value="ECO:0007669"/>
    <property type="project" value="UniProtKB-KW"/>
</dbReference>
<dbReference type="AlphaFoldDB" id="A0A179S1Q6"/>
<name>A0A179S1Q6_9HYPH</name>
<dbReference type="GO" id="GO:0003700">
    <property type="term" value="F:DNA-binding transcription factor activity"/>
    <property type="evidence" value="ECO:0007669"/>
    <property type="project" value="TreeGrafter"/>
</dbReference>
<dbReference type="InterPro" id="IPR036388">
    <property type="entry name" value="WH-like_DNA-bd_sf"/>
</dbReference>
<dbReference type="InterPro" id="IPR029016">
    <property type="entry name" value="GAF-like_dom_sf"/>
</dbReference>
<evidence type="ECO:0000256" key="1">
    <source>
        <dbReference type="ARBA" id="ARBA00023015"/>
    </source>
</evidence>
<dbReference type="SUPFAM" id="SSF46785">
    <property type="entry name" value="Winged helix' DNA-binding domain"/>
    <property type="match status" value="1"/>
</dbReference>
<keyword evidence="3" id="KW-0804">Transcription</keyword>
<dbReference type="InterPro" id="IPR050707">
    <property type="entry name" value="HTH_MetabolicPath_Reg"/>
</dbReference>
<proteinExistence type="predicted"/>
<dbReference type="EMBL" id="LWHQ01000056">
    <property type="protein sequence ID" value="OAS18923.1"/>
    <property type="molecule type" value="Genomic_DNA"/>
</dbReference>
<organism evidence="5 6">
    <name type="scientific">Methylobacterium platani</name>
    <dbReference type="NCBI Taxonomy" id="427683"/>
    <lineage>
        <taxon>Bacteria</taxon>
        <taxon>Pseudomonadati</taxon>
        <taxon>Pseudomonadota</taxon>
        <taxon>Alphaproteobacteria</taxon>
        <taxon>Hyphomicrobiales</taxon>
        <taxon>Methylobacteriaceae</taxon>
        <taxon>Methylobacterium</taxon>
    </lineage>
</organism>
<dbReference type="Proteomes" id="UP000078316">
    <property type="component" value="Unassembled WGS sequence"/>
</dbReference>
<dbReference type="Pfam" id="PF09339">
    <property type="entry name" value="HTH_IclR"/>
    <property type="match status" value="1"/>
</dbReference>
<dbReference type="InterPro" id="IPR036390">
    <property type="entry name" value="WH_DNA-bd_sf"/>
</dbReference>
<dbReference type="Gene3D" id="3.30.450.40">
    <property type="match status" value="1"/>
</dbReference>
<evidence type="ECO:0000256" key="3">
    <source>
        <dbReference type="ARBA" id="ARBA00023163"/>
    </source>
</evidence>
<evidence type="ECO:0000313" key="6">
    <source>
        <dbReference type="Proteomes" id="UP000078316"/>
    </source>
</evidence>
<keyword evidence="1" id="KW-0805">Transcription regulation</keyword>
<sequence>MRTLEILEYCDAVQRPVTVSELAARLDYPQSSTSTLVQSLVNHGYLVLGADGRGVKPSSRVSALGRWVDPAAPRADVRALMDEVATATGHTILLGVPSDLCVRYVDVIPSRHPMRLEIKVGDRLPLVRSGMGMLLLSRMPDAAVVHVAAQTRERVAARGAPGVGATALANLWNDAPVVPDDADLLDAVAAIRRRGYALSLGQVTHGAGILCLPVPLSPESQGLTGLGIGGLSSLIARDEAAILEAVDAAARRLGIAIPIDPPR</sequence>
<evidence type="ECO:0000259" key="4">
    <source>
        <dbReference type="PROSITE" id="PS51078"/>
    </source>
</evidence>
<dbReference type="PANTHER" id="PTHR30136">
    <property type="entry name" value="HELIX-TURN-HELIX TRANSCRIPTIONAL REGULATOR, ICLR FAMILY"/>
    <property type="match status" value="1"/>
</dbReference>